<feature type="compositionally biased region" description="Polar residues" evidence="1">
    <location>
        <begin position="14"/>
        <end position="38"/>
    </location>
</feature>
<comment type="caution">
    <text evidence="2">The sequence shown here is derived from an EMBL/GenBank/DDBJ whole genome shotgun (WGS) entry which is preliminary data.</text>
</comment>
<evidence type="ECO:0000256" key="1">
    <source>
        <dbReference type="SAM" id="MobiDB-lite"/>
    </source>
</evidence>
<proteinExistence type="predicted"/>
<dbReference type="EMBL" id="LXQA011166498">
    <property type="protein sequence ID" value="MCI87460.1"/>
    <property type="molecule type" value="Genomic_DNA"/>
</dbReference>
<feature type="region of interest" description="Disordered" evidence="1">
    <location>
        <begin position="1"/>
        <end position="38"/>
    </location>
</feature>
<evidence type="ECO:0000313" key="2">
    <source>
        <dbReference type="EMBL" id="MCI87460.1"/>
    </source>
</evidence>
<sequence>MSFLAQRPIPSLSERPNSCPRSASNTSLSDQHQKTGSG</sequence>
<evidence type="ECO:0000313" key="3">
    <source>
        <dbReference type="Proteomes" id="UP000265520"/>
    </source>
</evidence>
<protein>
    <submittedName>
        <fullName evidence="2">Uncharacterized protein</fullName>
    </submittedName>
</protein>
<dbReference type="AlphaFoldDB" id="A0A392VM25"/>
<dbReference type="Proteomes" id="UP000265520">
    <property type="component" value="Unassembled WGS sequence"/>
</dbReference>
<accession>A0A392VM25</accession>
<keyword evidence="3" id="KW-1185">Reference proteome</keyword>
<name>A0A392VM25_9FABA</name>
<reference evidence="2 3" key="1">
    <citation type="journal article" date="2018" name="Front. Plant Sci.">
        <title>Red Clover (Trifolium pratense) and Zigzag Clover (T. medium) - A Picture of Genomic Similarities and Differences.</title>
        <authorList>
            <person name="Dluhosova J."/>
            <person name="Istvanek J."/>
            <person name="Nedelnik J."/>
            <person name="Repkova J."/>
        </authorList>
    </citation>
    <scope>NUCLEOTIDE SEQUENCE [LARGE SCALE GENOMIC DNA]</scope>
    <source>
        <strain evidence="3">cv. 10/8</strain>
        <tissue evidence="2">Leaf</tissue>
    </source>
</reference>
<feature type="non-terminal residue" evidence="2">
    <location>
        <position position="38"/>
    </location>
</feature>
<organism evidence="2 3">
    <name type="scientific">Trifolium medium</name>
    <dbReference type="NCBI Taxonomy" id="97028"/>
    <lineage>
        <taxon>Eukaryota</taxon>
        <taxon>Viridiplantae</taxon>
        <taxon>Streptophyta</taxon>
        <taxon>Embryophyta</taxon>
        <taxon>Tracheophyta</taxon>
        <taxon>Spermatophyta</taxon>
        <taxon>Magnoliopsida</taxon>
        <taxon>eudicotyledons</taxon>
        <taxon>Gunneridae</taxon>
        <taxon>Pentapetalae</taxon>
        <taxon>rosids</taxon>
        <taxon>fabids</taxon>
        <taxon>Fabales</taxon>
        <taxon>Fabaceae</taxon>
        <taxon>Papilionoideae</taxon>
        <taxon>50 kb inversion clade</taxon>
        <taxon>NPAAA clade</taxon>
        <taxon>Hologalegina</taxon>
        <taxon>IRL clade</taxon>
        <taxon>Trifolieae</taxon>
        <taxon>Trifolium</taxon>
    </lineage>
</organism>